<feature type="transmembrane region" description="Helical" evidence="1">
    <location>
        <begin position="30"/>
        <end position="50"/>
    </location>
</feature>
<dbReference type="Proteomes" id="UP000051326">
    <property type="component" value="Unassembled WGS sequence"/>
</dbReference>
<keyword evidence="1" id="KW-0812">Transmembrane</keyword>
<feature type="transmembrane region" description="Helical" evidence="1">
    <location>
        <begin position="7"/>
        <end position="24"/>
    </location>
</feature>
<evidence type="ECO:0000313" key="2">
    <source>
        <dbReference type="EMBL" id="CUH97909.1"/>
    </source>
</evidence>
<accession>A0A0P1H4V1</accession>
<evidence type="ECO:0000313" key="3">
    <source>
        <dbReference type="Proteomes" id="UP000051326"/>
    </source>
</evidence>
<evidence type="ECO:0000256" key="1">
    <source>
        <dbReference type="SAM" id="Phobius"/>
    </source>
</evidence>
<dbReference type="STRING" id="1396826.PHA8399_00012"/>
<keyword evidence="1" id="KW-0472">Membrane</keyword>
<reference evidence="2 3" key="1">
    <citation type="submission" date="2015-09" db="EMBL/GenBank/DDBJ databases">
        <authorList>
            <consortium name="Swine Surveillance"/>
        </authorList>
    </citation>
    <scope>NUCLEOTIDE SEQUENCE [LARGE SCALE GENOMIC DNA]</scope>
    <source>
        <strain evidence="2 3">CECT 8399</strain>
    </source>
</reference>
<dbReference type="EMBL" id="CYSR01000001">
    <property type="protein sequence ID" value="CUH97909.1"/>
    <property type="molecule type" value="Genomic_DNA"/>
</dbReference>
<keyword evidence="1" id="KW-1133">Transmembrane helix</keyword>
<sequence>MAIPSFFISVCAMWIAAFLLWLFFNFSLIVSVAIGFLISISLFFAALFLGKIASIKSITSETRGRVPGETN</sequence>
<gene>
    <name evidence="2" type="ORF">PHA8399_00012</name>
</gene>
<proteinExistence type="predicted"/>
<protein>
    <submittedName>
        <fullName evidence="2">Uncharacterized protein</fullName>
    </submittedName>
</protein>
<organism evidence="2 3">
    <name type="scientific">Leisingera aquaemixtae</name>
    <dbReference type="NCBI Taxonomy" id="1396826"/>
    <lineage>
        <taxon>Bacteria</taxon>
        <taxon>Pseudomonadati</taxon>
        <taxon>Pseudomonadota</taxon>
        <taxon>Alphaproteobacteria</taxon>
        <taxon>Rhodobacterales</taxon>
        <taxon>Roseobacteraceae</taxon>
        <taxon>Leisingera</taxon>
    </lineage>
</organism>
<name>A0A0P1H4V1_9RHOB</name>
<dbReference type="AlphaFoldDB" id="A0A0P1H4V1"/>